<dbReference type="EMBL" id="CP002959">
    <property type="protein sequence ID" value="AFM14184.1"/>
    <property type="molecule type" value="Genomic_DNA"/>
</dbReference>
<keyword evidence="2" id="KW-0812">Transmembrane</keyword>
<gene>
    <name evidence="3" type="ordered locus">Turpa_3549</name>
</gene>
<reference evidence="3 4" key="1">
    <citation type="submission" date="2012-06" db="EMBL/GenBank/DDBJ databases">
        <title>The complete chromosome of genome of Turneriella parva DSM 21527.</title>
        <authorList>
            <consortium name="US DOE Joint Genome Institute (JGI-PGF)"/>
            <person name="Lucas S."/>
            <person name="Han J."/>
            <person name="Lapidus A."/>
            <person name="Bruce D."/>
            <person name="Goodwin L."/>
            <person name="Pitluck S."/>
            <person name="Peters L."/>
            <person name="Kyrpides N."/>
            <person name="Mavromatis K."/>
            <person name="Ivanova N."/>
            <person name="Mikhailova N."/>
            <person name="Chertkov O."/>
            <person name="Detter J.C."/>
            <person name="Tapia R."/>
            <person name="Han C."/>
            <person name="Land M."/>
            <person name="Hauser L."/>
            <person name="Markowitz V."/>
            <person name="Cheng J.-F."/>
            <person name="Hugenholtz P."/>
            <person name="Woyke T."/>
            <person name="Wu D."/>
            <person name="Gronow S."/>
            <person name="Wellnitz S."/>
            <person name="Brambilla E."/>
            <person name="Klenk H.-P."/>
            <person name="Eisen J.A."/>
        </authorList>
    </citation>
    <scope>NUCLEOTIDE SEQUENCE [LARGE SCALE GENOMIC DNA]</scope>
    <source>
        <strain evidence="4">ATCC BAA-1111 / DSM 21527 / NCTC 11395 / H</strain>
    </source>
</reference>
<sequence length="236" mass="26861">MRTYQVVSLKWFYLIFVSVSIQTAITAATKNDYRQKWEIAVRAEMKPNAISFINAVKGRKYKWVEAEIKKGTNPNQMFYGVFSDAQSIIFPIEESIRNGDIRMFDILAPVSDYDCALITMYEPEKGIDRDYMRNVVGSLLWESYHRETSRSLLRHALEQYPRIRRGLDEGGHGMGLNVNQSPREKWTGLTTEACSTNDTKDCAKFKAVLDIINEFAPQGAAQSPANSDMSPSEPQP</sequence>
<feature type="region of interest" description="Disordered" evidence="1">
    <location>
        <begin position="216"/>
        <end position="236"/>
    </location>
</feature>
<evidence type="ECO:0000256" key="2">
    <source>
        <dbReference type="SAM" id="Phobius"/>
    </source>
</evidence>
<protein>
    <submittedName>
        <fullName evidence="3">Uncharacterized protein</fullName>
    </submittedName>
</protein>
<keyword evidence="2" id="KW-1133">Transmembrane helix</keyword>
<evidence type="ECO:0000313" key="4">
    <source>
        <dbReference type="Proteomes" id="UP000006048"/>
    </source>
</evidence>
<dbReference type="HOGENOM" id="CLU_1175026_0_0_12"/>
<keyword evidence="2" id="KW-0472">Membrane</keyword>
<dbReference type="KEGG" id="tpx:Turpa_3549"/>
<dbReference type="STRING" id="869212.Turpa_3549"/>
<accession>I4BA77</accession>
<dbReference type="RefSeq" id="WP_014804662.1">
    <property type="nucleotide sequence ID" value="NC_018020.1"/>
</dbReference>
<keyword evidence="4" id="KW-1185">Reference proteome</keyword>
<evidence type="ECO:0000256" key="1">
    <source>
        <dbReference type="SAM" id="MobiDB-lite"/>
    </source>
</evidence>
<dbReference type="AlphaFoldDB" id="I4BA77"/>
<dbReference type="Proteomes" id="UP000006048">
    <property type="component" value="Chromosome"/>
</dbReference>
<feature type="transmembrane region" description="Helical" evidence="2">
    <location>
        <begin position="12"/>
        <end position="29"/>
    </location>
</feature>
<organism evidence="3 4">
    <name type="scientific">Turneriella parva (strain ATCC BAA-1111 / DSM 21527 / NCTC 11395 / H)</name>
    <name type="common">Leptospira parva</name>
    <dbReference type="NCBI Taxonomy" id="869212"/>
    <lineage>
        <taxon>Bacteria</taxon>
        <taxon>Pseudomonadati</taxon>
        <taxon>Spirochaetota</taxon>
        <taxon>Spirochaetia</taxon>
        <taxon>Leptospirales</taxon>
        <taxon>Leptospiraceae</taxon>
        <taxon>Turneriella</taxon>
    </lineage>
</organism>
<proteinExistence type="predicted"/>
<evidence type="ECO:0000313" key="3">
    <source>
        <dbReference type="EMBL" id="AFM14184.1"/>
    </source>
</evidence>
<name>I4BA77_TURPD</name>
<feature type="compositionally biased region" description="Polar residues" evidence="1">
    <location>
        <begin position="220"/>
        <end position="236"/>
    </location>
</feature>